<dbReference type="InterPro" id="IPR029063">
    <property type="entry name" value="SAM-dependent_MTases_sf"/>
</dbReference>
<reference evidence="3 4" key="1">
    <citation type="submission" date="2018-11" db="EMBL/GenBank/DDBJ databases">
        <title>Genome sequence and assembly of Colletotrichum spinosum.</title>
        <authorList>
            <person name="Gan P."/>
            <person name="Shirasu K."/>
        </authorList>
    </citation>
    <scope>NUCLEOTIDE SEQUENCE [LARGE SCALE GENOMIC DNA]</scope>
    <source>
        <strain evidence="3 4">CBS 515.97</strain>
    </source>
</reference>
<dbReference type="CDD" id="cd02440">
    <property type="entry name" value="AdoMet_MTases"/>
    <property type="match status" value="1"/>
</dbReference>
<evidence type="ECO:0000256" key="1">
    <source>
        <dbReference type="ARBA" id="ARBA00038158"/>
    </source>
</evidence>
<dbReference type="Proteomes" id="UP000295083">
    <property type="component" value="Unassembled WGS sequence"/>
</dbReference>
<comment type="caution">
    <text evidence="3">The sequence shown here is derived from an EMBL/GenBank/DDBJ whole genome shotgun (WGS) entry which is preliminary data.</text>
</comment>
<dbReference type="PANTHER" id="PTHR43591">
    <property type="entry name" value="METHYLTRANSFERASE"/>
    <property type="match status" value="1"/>
</dbReference>
<keyword evidence="4" id="KW-1185">Reference proteome</keyword>
<feature type="compositionally biased region" description="Low complexity" evidence="2">
    <location>
        <begin position="357"/>
        <end position="374"/>
    </location>
</feature>
<sequence length="479" mass="52177">MSADHDEQQQAATAAQEEQEAAAAAGILPAEHWVQAARDAADDGDGDSALGDGAASSTASITSSILHYRKIHGRTFHSEVGNAQYWGSNDEQQNECWDINHHLLTLSCGGKLHLAPLDPSKLHKALDIGTGTGIWAMDFADEYPECEVTGTDISPIQPGWVPTNCKFEMEDCTREWTFAPGTFDYIHIRFLVGSVQDWPELFRQAYAALRPGGYLESFEVSPAILSDDDTVPETSALGQWGKFFEEGGRKMGRTFRVLDENLQRTSMEAAGFESITEWNNKAPIGIWPKDPVKKEIGEWAQFTLLSDIEGYVLFMANVMSTWSREEIHVYAAQLRREIRSGHYHGYYRQRAVWGRKPAAPTAEPTTAEPTTAEPSTTHIATSQVSTLPLTEIMKISLSTALLVLHAATSVAGLCTCIAAVSGVPVLENDIEAGKRCCKAKGDKLVGDLCDAASRDVFKACCDGQKGGDGVDPAGFKCDL</sequence>
<proteinExistence type="inferred from homology"/>
<evidence type="ECO:0000313" key="4">
    <source>
        <dbReference type="Proteomes" id="UP000295083"/>
    </source>
</evidence>
<feature type="region of interest" description="Disordered" evidence="2">
    <location>
        <begin position="1"/>
        <end position="29"/>
    </location>
</feature>
<dbReference type="GO" id="GO:0008168">
    <property type="term" value="F:methyltransferase activity"/>
    <property type="evidence" value="ECO:0007669"/>
    <property type="project" value="TreeGrafter"/>
</dbReference>
<gene>
    <name evidence="3" type="primary">LAE1-6</name>
    <name evidence="3" type="ORF">C8035_v010372</name>
</gene>
<dbReference type="Gene3D" id="3.40.50.150">
    <property type="entry name" value="Vaccinia Virus protein VP39"/>
    <property type="match status" value="1"/>
</dbReference>
<protein>
    <submittedName>
        <fullName evidence="3">Secondary metabolism regulator LAE1</fullName>
    </submittedName>
</protein>
<comment type="similarity">
    <text evidence="1">Belongs to the methyltransferase superfamily. LaeA methyltransferase family.</text>
</comment>
<evidence type="ECO:0000313" key="3">
    <source>
        <dbReference type="EMBL" id="TDZ27305.1"/>
    </source>
</evidence>
<dbReference type="AlphaFoldDB" id="A0A4R8PXB6"/>
<evidence type="ECO:0000256" key="2">
    <source>
        <dbReference type="SAM" id="MobiDB-lite"/>
    </source>
</evidence>
<organism evidence="3 4">
    <name type="scientific">Colletotrichum spinosum</name>
    <dbReference type="NCBI Taxonomy" id="1347390"/>
    <lineage>
        <taxon>Eukaryota</taxon>
        <taxon>Fungi</taxon>
        <taxon>Dikarya</taxon>
        <taxon>Ascomycota</taxon>
        <taxon>Pezizomycotina</taxon>
        <taxon>Sordariomycetes</taxon>
        <taxon>Hypocreomycetidae</taxon>
        <taxon>Glomerellales</taxon>
        <taxon>Glomerellaceae</taxon>
        <taxon>Colletotrichum</taxon>
        <taxon>Colletotrichum orbiculare species complex</taxon>
    </lineage>
</organism>
<feature type="compositionally biased region" description="Low complexity" evidence="2">
    <location>
        <begin position="9"/>
        <end position="25"/>
    </location>
</feature>
<feature type="region of interest" description="Disordered" evidence="2">
    <location>
        <begin position="357"/>
        <end position="379"/>
    </location>
</feature>
<dbReference type="PANTHER" id="PTHR43591:SF10">
    <property type="entry name" value="ABC TRANSMEMBRANE TYPE-1 DOMAIN-CONTAINING PROTEIN-RELATED"/>
    <property type="match status" value="1"/>
</dbReference>
<dbReference type="Pfam" id="PF13489">
    <property type="entry name" value="Methyltransf_23"/>
    <property type="match status" value="1"/>
</dbReference>
<name>A0A4R8PXB6_9PEZI</name>
<dbReference type="SUPFAM" id="SSF53335">
    <property type="entry name" value="S-adenosyl-L-methionine-dependent methyltransferases"/>
    <property type="match status" value="1"/>
</dbReference>
<dbReference type="EMBL" id="QAPG01003791">
    <property type="protein sequence ID" value="TDZ27305.1"/>
    <property type="molecule type" value="Genomic_DNA"/>
</dbReference>
<accession>A0A4R8PXB6</accession>